<feature type="transmembrane region" description="Helical" evidence="14">
    <location>
        <begin position="43"/>
        <end position="60"/>
    </location>
</feature>
<dbReference type="PANTHER" id="PTHR30622:SF3">
    <property type="entry name" value="UNDECAPRENYL-DIPHOSPHATASE"/>
    <property type="match status" value="1"/>
</dbReference>
<dbReference type="GO" id="GO:0046677">
    <property type="term" value="P:response to antibiotic"/>
    <property type="evidence" value="ECO:0007669"/>
    <property type="project" value="UniProtKB-UniRule"/>
</dbReference>
<keyword evidence="14" id="KW-0961">Cell wall biogenesis/degradation</keyword>
<dbReference type="EC" id="3.6.1.27" evidence="3 14"/>
<comment type="catalytic activity">
    <reaction evidence="13 14">
        <text>di-trans,octa-cis-undecaprenyl diphosphate + H2O = di-trans,octa-cis-undecaprenyl phosphate + phosphate + H(+)</text>
        <dbReference type="Rhea" id="RHEA:28094"/>
        <dbReference type="ChEBI" id="CHEBI:15377"/>
        <dbReference type="ChEBI" id="CHEBI:15378"/>
        <dbReference type="ChEBI" id="CHEBI:43474"/>
        <dbReference type="ChEBI" id="CHEBI:58405"/>
        <dbReference type="ChEBI" id="CHEBI:60392"/>
        <dbReference type="EC" id="3.6.1.27"/>
    </reaction>
</comment>
<proteinExistence type="inferred from homology"/>
<protein>
    <recommendedName>
        <fullName evidence="4 14">Undecaprenyl-diphosphatase</fullName>
        <ecNumber evidence="3 14">3.6.1.27</ecNumber>
    </recommendedName>
    <alternativeName>
        <fullName evidence="12 14">Bacitracin resistance protein</fullName>
    </alternativeName>
    <alternativeName>
        <fullName evidence="11 14">Undecaprenyl pyrophosphate phosphatase</fullName>
    </alternativeName>
</protein>
<accession>A0A3Q8EY08</accession>
<sequence>MIYFLQAFVLGILEGITEFIPVSSTAHILLLEKLMQYQNPSKFFEVIIQSGAILAIIYIYKIRIFNILKGIVKLEYNAICIFRNIVISMIPSIIIGFLFIHLIKKLFFNYLIIAISLILGGFFIIIVEYLIYPKFSKIKIDNKNFFNKRYYISNIEDISSKQSLYIGLYQAIALIPGISRSGATIMGAMTLGIKRNIATEFSFFLAVPTIISASVYDIWVNLNSISINDFIPVIIGCISSYFISIYVIKSVIKYISHNTFLIFAWYRIFLGFLILLIYIAT</sequence>
<name>A0A3Q8EY08_9PROT</name>
<evidence type="ECO:0000256" key="13">
    <source>
        <dbReference type="ARBA" id="ARBA00047594"/>
    </source>
</evidence>
<dbReference type="HAMAP" id="MF_01006">
    <property type="entry name" value="Undec_diphosphatase"/>
    <property type="match status" value="1"/>
</dbReference>
<feature type="transmembrane region" description="Helical" evidence="14">
    <location>
        <begin position="7"/>
        <end position="31"/>
    </location>
</feature>
<dbReference type="AlphaFoldDB" id="A0A3Q8EY08"/>
<comment type="miscellaneous">
    <text evidence="14">Bacitracin is thought to be involved in the inhibition of peptidoglycan synthesis by sequestering undecaprenyl diphosphate, thereby reducing the pool of lipid carrier available.</text>
</comment>
<evidence type="ECO:0000256" key="14">
    <source>
        <dbReference type="HAMAP-Rule" id="MF_01006"/>
    </source>
</evidence>
<dbReference type="KEGG" id="kso:CKSOR_00162"/>
<keyword evidence="10 14" id="KW-0046">Antibiotic resistance</keyword>
<organism evidence="15 16">
    <name type="scientific">Candidatus Kinetoplastidibacterium kentomonadis</name>
    <dbReference type="NCBI Taxonomy" id="1576550"/>
    <lineage>
        <taxon>Bacteria</taxon>
        <taxon>Pseudomonadati</taxon>
        <taxon>Pseudomonadota</taxon>
        <taxon>Betaproteobacteria</taxon>
        <taxon>Candidatus Kinetoplastidibacterium</taxon>
    </lineage>
</organism>
<evidence type="ECO:0000256" key="11">
    <source>
        <dbReference type="ARBA" id="ARBA00032707"/>
    </source>
</evidence>
<feature type="transmembrane region" description="Helical" evidence="14">
    <location>
        <begin position="231"/>
        <end position="248"/>
    </location>
</feature>
<evidence type="ECO:0000256" key="2">
    <source>
        <dbReference type="ARBA" id="ARBA00010621"/>
    </source>
</evidence>
<keyword evidence="16" id="KW-1185">Reference proteome</keyword>
<reference evidence="15 16" key="1">
    <citation type="journal article" date="2018" name="Parasitology">
        <title>The reduced genome of Candidatus Kinetoplastibacterium sorsogonicusi, the endosymbiont of Kentomonas sorsogonicus (Trypanosomatidae): loss of the haem-synthesis pathway.</title>
        <authorList>
            <person name="Silva F.M."/>
            <person name="Kostygov A.Y."/>
            <person name="Spodareva V.V."/>
            <person name="Butenko A."/>
            <person name="Tossou R."/>
            <person name="Lukes J."/>
            <person name="Yurchenko V."/>
            <person name="Alves J.M.P."/>
        </authorList>
    </citation>
    <scope>NUCLEOTIDE SEQUENCE [LARGE SCALE GENOMIC DNA]</scope>
    <source>
        <strain evidence="15 16">MF-08</strain>
    </source>
</reference>
<evidence type="ECO:0000256" key="12">
    <source>
        <dbReference type="ARBA" id="ARBA00032932"/>
    </source>
</evidence>
<keyword evidence="7 14" id="KW-0378">Hydrolase</keyword>
<dbReference type="GO" id="GO:0050380">
    <property type="term" value="F:undecaprenyl-diphosphatase activity"/>
    <property type="evidence" value="ECO:0007669"/>
    <property type="project" value="UniProtKB-UniRule"/>
</dbReference>
<evidence type="ECO:0000256" key="4">
    <source>
        <dbReference type="ARBA" id="ARBA00021581"/>
    </source>
</evidence>
<dbReference type="Pfam" id="PF02673">
    <property type="entry name" value="BacA"/>
    <property type="match status" value="1"/>
</dbReference>
<comment type="subcellular location">
    <subcellularLocation>
        <location evidence="1 14">Cell membrane</location>
        <topology evidence="1 14">Multi-pass membrane protein</topology>
    </subcellularLocation>
</comment>
<keyword evidence="14" id="KW-0133">Cell shape</keyword>
<dbReference type="EMBL" id="CP025628">
    <property type="protein sequence ID" value="AWD32294.1"/>
    <property type="molecule type" value="Genomic_DNA"/>
</dbReference>
<feature type="transmembrane region" description="Helical" evidence="14">
    <location>
        <begin position="201"/>
        <end position="219"/>
    </location>
</feature>
<dbReference type="GO" id="GO:0008360">
    <property type="term" value="P:regulation of cell shape"/>
    <property type="evidence" value="ECO:0007669"/>
    <property type="project" value="UniProtKB-KW"/>
</dbReference>
<evidence type="ECO:0000256" key="5">
    <source>
        <dbReference type="ARBA" id="ARBA00022475"/>
    </source>
</evidence>
<evidence type="ECO:0000256" key="7">
    <source>
        <dbReference type="ARBA" id="ARBA00022801"/>
    </source>
</evidence>
<comment type="function">
    <text evidence="14">Catalyzes the dephosphorylation of undecaprenyl diphosphate (UPP). Confers resistance to bacitracin.</text>
</comment>
<keyword evidence="5 14" id="KW-1003">Cell membrane</keyword>
<dbReference type="GO" id="GO:0071555">
    <property type="term" value="P:cell wall organization"/>
    <property type="evidence" value="ECO:0007669"/>
    <property type="project" value="UniProtKB-KW"/>
</dbReference>
<evidence type="ECO:0000256" key="1">
    <source>
        <dbReference type="ARBA" id="ARBA00004651"/>
    </source>
</evidence>
<dbReference type="GO" id="GO:0009252">
    <property type="term" value="P:peptidoglycan biosynthetic process"/>
    <property type="evidence" value="ECO:0007669"/>
    <property type="project" value="UniProtKB-KW"/>
</dbReference>
<dbReference type="RefSeq" id="WP_108673715.1">
    <property type="nucleotide sequence ID" value="NZ_CP025628.1"/>
</dbReference>
<dbReference type="GO" id="GO:0005886">
    <property type="term" value="C:plasma membrane"/>
    <property type="evidence" value="ECO:0007669"/>
    <property type="project" value="UniProtKB-SubCell"/>
</dbReference>
<feature type="transmembrane region" description="Helical" evidence="14">
    <location>
        <begin position="260"/>
        <end position="280"/>
    </location>
</feature>
<keyword evidence="8 14" id="KW-1133">Transmembrane helix</keyword>
<feature type="transmembrane region" description="Helical" evidence="14">
    <location>
        <begin position="81"/>
        <end position="103"/>
    </location>
</feature>
<keyword evidence="9 14" id="KW-0472">Membrane</keyword>
<dbReference type="InterPro" id="IPR003824">
    <property type="entry name" value="UppP"/>
</dbReference>
<evidence type="ECO:0000256" key="9">
    <source>
        <dbReference type="ARBA" id="ARBA00023136"/>
    </source>
</evidence>
<evidence type="ECO:0000313" key="15">
    <source>
        <dbReference type="EMBL" id="AWD32294.1"/>
    </source>
</evidence>
<evidence type="ECO:0000256" key="8">
    <source>
        <dbReference type="ARBA" id="ARBA00022989"/>
    </source>
</evidence>
<feature type="transmembrane region" description="Helical" evidence="14">
    <location>
        <begin position="109"/>
        <end position="132"/>
    </location>
</feature>
<evidence type="ECO:0000313" key="16">
    <source>
        <dbReference type="Proteomes" id="UP000266796"/>
    </source>
</evidence>
<comment type="similarity">
    <text evidence="2 14">Belongs to the UppP family.</text>
</comment>
<keyword evidence="14" id="KW-0573">Peptidoglycan synthesis</keyword>
<dbReference type="NCBIfam" id="NF001389">
    <property type="entry name" value="PRK00281.1-2"/>
    <property type="match status" value="1"/>
</dbReference>
<evidence type="ECO:0000256" key="10">
    <source>
        <dbReference type="ARBA" id="ARBA00023251"/>
    </source>
</evidence>
<dbReference type="PANTHER" id="PTHR30622">
    <property type="entry name" value="UNDECAPRENYL-DIPHOSPHATASE"/>
    <property type="match status" value="1"/>
</dbReference>
<evidence type="ECO:0000256" key="3">
    <source>
        <dbReference type="ARBA" id="ARBA00012374"/>
    </source>
</evidence>
<gene>
    <name evidence="14 15" type="primary">uppP</name>
    <name evidence="15" type="ORF">CKSOR_00162</name>
</gene>
<dbReference type="Proteomes" id="UP000266796">
    <property type="component" value="Chromosome"/>
</dbReference>
<evidence type="ECO:0000256" key="6">
    <source>
        <dbReference type="ARBA" id="ARBA00022692"/>
    </source>
</evidence>
<keyword evidence="6 14" id="KW-0812">Transmembrane</keyword>
<dbReference type="OrthoDB" id="9808289at2"/>